<evidence type="ECO:0000313" key="2">
    <source>
        <dbReference type="EMBL" id="GAA0366865.1"/>
    </source>
</evidence>
<comment type="caution">
    <text evidence="2">The sequence shown here is derived from an EMBL/GenBank/DDBJ whole genome shotgun (WGS) entry which is preliminary data.</text>
</comment>
<gene>
    <name evidence="2" type="ORF">GCM10009092_34020</name>
</gene>
<proteinExistence type="predicted"/>
<dbReference type="Pfam" id="PF04443">
    <property type="entry name" value="LuxE"/>
    <property type="match status" value="1"/>
</dbReference>
<accession>A0ABN0XL17</accession>
<evidence type="ECO:0000313" key="3">
    <source>
        <dbReference type="Proteomes" id="UP001501757"/>
    </source>
</evidence>
<keyword evidence="3" id="KW-1185">Reference proteome</keyword>
<name>A0ABN0XL17_9ALTE</name>
<sequence>MTDYEALLEPFWQLSPYELSQADKERELLLVLSALDQHHRQHCPEYARIAGLGFCDGPYPSLSDLPYLAVRLFKHMPLKSIAEQDVYKLLQSSGTSGQAPSRIFLDQSTSKRQSRALVKILQNVLGKARLPMLIIDSPAVLKDRNLFSARGAGIQGLAFFGREHTYALDEQMQPNWPVIDEFVQKHGRGPVLLFGFTFMVWLHLLESLHEANKTLNLPQGVLLHSGGWKKLEAQKVDNSLFKQRVKQLTGVSQVVNFYGMAEQVGSVFVECKQGHLHAPLFADVLVRNPYDLTVSPVGESGLLQVLSVLPSSYPGHSLLTEDMGTIHGVDDCPCGRKGKYFSVSGRLPKSEVRGCSDTHSGARL</sequence>
<organism evidence="2 3">
    <name type="scientific">Bowmanella denitrificans</name>
    <dbReference type="NCBI Taxonomy" id="366582"/>
    <lineage>
        <taxon>Bacteria</taxon>
        <taxon>Pseudomonadati</taxon>
        <taxon>Pseudomonadota</taxon>
        <taxon>Gammaproteobacteria</taxon>
        <taxon>Alteromonadales</taxon>
        <taxon>Alteromonadaceae</taxon>
        <taxon>Bowmanella</taxon>
    </lineage>
</organism>
<protein>
    <submittedName>
        <fullName evidence="2">Acyl-protein synthetase</fullName>
    </submittedName>
</protein>
<dbReference type="Gene3D" id="3.40.50.12780">
    <property type="entry name" value="N-terminal domain of ligase-like"/>
    <property type="match status" value="1"/>
</dbReference>
<dbReference type="RefSeq" id="WP_343846522.1">
    <property type="nucleotide sequence ID" value="NZ_BAAAEI010000021.1"/>
</dbReference>
<dbReference type="EMBL" id="BAAAEI010000021">
    <property type="protein sequence ID" value="GAA0366865.1"/>
    <property type="molecule type" value="Genomic_DNA"/>
</dbReference>
<feature type="domain" description="Acyl-protein synthetase LuxE" evidence="1">
    <location>
        <begin position="15"/>
        <end position="360"/>
    </location>
</feature>
<dbReference type="InterPro" id="IPR007534">
    <property type="entry name" value="LuxE"/>
</dbReference>
<dbReference type="Proteomes" id="UP001501757">
    <property type="component" value="Unassembled WGS sequence"/>
</dbReference>
<evidence type="ECO:0000259" key="1">
    <source>
        <dbReference type="Pfam" id="PF04443"/>
    </source>
</evidence>
<dbReference type="InterPro" id="IPR042099">
    <property type="entry name" value="ANL_N_sf"/>
</dbReference>
<reference evidence="2 3" key="1">
    <citation type="journal article" date="2019" name="Int. J. Syst. Evol. Microbiol.">
        <title>The Global Catalogue of Microorganisms (GCM) 10K type strain sequencing project: providing services to taxonomists for standard genome sequencing and annotation.</title>
        <authorList>
            <consortium name="The Broad Institute Genomics Platform"/>
            <consortium name="The Broad Institute Genome Sequencing Center for Infectious Disease"/>
            <person name="Wu L."/>
            <person name="Ma J."/>
        </authorList>
    </citation>
    <scope>NUCLEOTIDE SEQUENCE [LARGE SCALE GENOMIC DNA]</scope>
    <source>
        <strain evidence="2 3">JCM 13378</strain>
    </source>
</reference>